<dbReference type="RefSeq" id="XP_003060785.1">
    <property type="nucleotide sequence ID" value="XM_003060739.1"/>
</dbReference>
<dbReference type="OrthoDB" id="445556at2759"/>
<protein>
    <submittedName>
        <fullName evidence="3">Predicted protein</fullName>
    </submittedName>
</protein>
<gene>
    <name evidence="3" type="ORF">MICPUCDRAFT_60346</name>
</gene>
<dbReference type="Proteomes" id="UP000001876">
    <property type="component" value="Unassembled WGS sequence"/>
</dbReference>
<dbReference type="SMART" id="SM00271">
    <property type="entry name" value="DnaJ"/>
    <property type="match status" value="1"/>
</dbReference>
<dbReference type="KEGG" id="mpp:MICPUCDRAFT_60346"/>
<dbReference type="PANTHER" id="PTHR45286">
    <property type="entry name" value="CHAPERONE DNAJ-DOMAIN SUPERFAMILY PROTEIN"/>
    <property type="match status" value="1"/>
</dbReference>
<dbReference type="eggNOG" id="KOG0715">
    <property type="taxonomic scope" value="Eukaryota"/>
</dbReference>
<dbReference type="CDD" id="cd06257">
    <property type="entry name" value="DnaJ"/>
    <property type="match status" value="1"/>
</dbReference>
<evidence type="ECO:0000256" key="1">
    <source>
        <dbReference type="SAM" id="MobiDB-lite"/>
    </source>
</evidence>
<dbReference type="STRING" id="564608.C1MXZ9"/>
<proteinExistence type="predicted"/>
<dbReference type="SUPFAM" id="SSF46565">
    <property type="entry name" value="Chaperone J-domain"/>
    <property type="match status" value="1"/>
</dbReference>
<dbReference type="GeneID" id="9685918"/>
<dbReference type="Pfam" id="PF00226">
    <property type="entry name" value="DnaJ"/>
    <property type="match status" value="1"/>
</dbReference>
<evidence type="ECO:0000259" key="2">
    <source>
        <dbReference type="PROSITE" id="PS50076"/>
    </source>
</evidence>
<accession>C1MXZ9</accession>
<feature type="region of interest" description="Disordered" evidence="1">
    <location>
        <begin position="113"/>
        <end position="135"/>
    </location>
</feature>
<dbReference type="OMA" id="YRCAIND"/>
<feature type="region of interest" description="Disordered" evidence="1">
    <location>
        <begin position="257"/>
        <end position="291"/>
    </location>
</feature>
<dbReference type="InterPro" id="IPR001623">
    <property type="entry name" value="DnaJ_domain"/>
</dbReference>
<dbReference type="AlphaFoldDB" id="C1MXZ9"/>
<keyword evidence="4" id="KW-1185">Reference proteome</keyword>
<evidence type="ECO:0000313" key="3">
    <source>
        <dbReference type="EMBL" id="EEH55554.1"/>
    </source>
</evidence>
<feature type="domain" description="J" evidence="2">
    <location>
        <begin position="41"/>
        <end position="109"/>
    </location>
</feature>
<reference evidence="3 4" key="1">
    <citation type="journal article" date="2009" name="Science">
        <title>Green evolution and dynamic adaptations revealed by genomes of the marine picoeukaryotes Micromonas.</title>
        <authorList>
            <person name="Worden A.Z."/>
            <person name="Lee J.H."/>
            <person name="Mock T."/>
            <person name="Rouze P."/>
            <person name="Simmons M.P."/>
            <person name="Aerts A.L."/>
            <person name="Allen A.E."/>
            <person name="Cuvelier M.L."/>
            <person name="Derelle E."/>
            <person name="Everett M.V."/>
            <person name="Foulon E."/>
            <person name="Grimwood J."/>
            <person name="Gundlach H."/>
            <person name="Henrissat B."/>
            <person name="Napoli C."/>
            <person name="McDonald S.M."/>
            <person name="Parker M.S."/>
            <person name="Rombauts S."/>
            <person name="Salamov A."/>
            <person name="Von Dassow P."/>
            <person name="Badger J.H."/>
            <person name="Coutinho P.M."/>
            <person name="Demir E."/>
            <person name="Dubchak I."/>
            <person name="Gentemann C."/>
            <person name="Eikrem W."/>
            <person name="Gready J.E."/>
            <person name="John U."/>
            <person name="Lanier W."/>
            <person name="Lindquist E.A."/>
            <person name="Lucas S."/>
            <person name="Mayer K.F."/>
            <person name="Moreau H."/>
            <person name="Not F."/>
            <person name="Otillar R."/>
            <person name="Panaud O."/>
            <person name="Pangilinan J."/>
            <person name="Paulsen I."/>
            <person name="Piegu B."/>
            <person name="Poliakov A."/>
            <person name="Robbens S."/>
            <person name="Schmutz J."/>
            <person name="Toulza E."/>
            <person name="Wyss T."/>
            <person name="Zelensky A."/>
            <person name="Zhou K."/>
            <person name="Armbrust E.V."/>
            <person name="Bhattacharya D."/>
            <person name="Goodenough U.W."/>
            <person name="Van de Peer Y."/>
            <person name="Grigoriev I.V."/>
        </authorList>
    </citation>
    <scope>NUCLEOTIDE SEQUENCE [LARGE SCALE GENOMIC DNA]</scope>
    <source>
        <strain evidence="3 4">CCMP1545</strain>
    </source>
</reference>
<organism evidence="4">
    <name type="scientific">Micromonas pusilla (strain CCMP1545)</name>
    <name type="common">Picoplanktonic green alga</name>
    <dbReference type="NCBI Taxonomy" id="564608"/>
    <lineage>
        <taxon>Eukaryota</taxon>
        <taxon>Viridiplantae</taxon>
        <taxon>Chlorophyta</taxon>
        <taxon>Mamiellophyceae</taxon>
        <taxon>Mamiellales</taxon>
        <taxon>Mamiellaceae</taxon>
        <taxon>Micromonas</taxon>
    </lineage>
</organism>
<dbReference type="PROSITE" id="PS50076">
    <property type="entry name" value="DNAJ_2"/>
    <property type="match status" value="1"/>
</dbReference>
<dbReference type="Gene3D" id="1.10.287.110">
    <property type="entry name" value="DnaJ domain"/>
    <property type="match status" value="1"/>
</dbReference>
<name>C1MXZ9_MICPC</name>
<sequence length="530" mass="56713">MLRRGIARASRALPPSPLLLLSLQARYLATDAPRAPAPPSCLYALLGLDPAGAASRRDIKRAFREVAKRTHPDATRADDAVAAEAFVRVLAAYEILSCEKRRALYDAERLDRARRTTDDDRDQSSSSSSSRGRARDAADAFEKYSDVWRDYNGAVDALVPKRALAAELRRALEFVAEGPEVDVDAVRLGEEFPRRFETEESATAKVVADREGVVDLAHVVSGRTVLAVIREARAREEIGEEIGAEGAMRALAGAVGGGTAGAANEANEATEEDDAQLCDGGDPPDARHRRGRDDAKLELVVGGRVVAIATRRDALGDVVVRRAPDATADEAVLRAASTSSGGAGDAYRSNSISNSDGLVCVVSALDGVVTDAGGTTRHRIVAHATPGVTRLAWIDAAAGVVVAKATRAWLPPSDAWLFAPRSRDHDIGGWYFELRGGRKEEEGLLGEGEDARDDDAFRAAGRDFRAFAKAAGADPDAAARRRRDAVALPPAVALFCTAFRLLDRERGEARSAGGGGAVRRMWERVFGRRY</sequence>
<evidence type="ECO:0000313" key="4">
    <source>
        <dbReference type="Proteomes" id="UP000001876"/>
    </source>
</evidence>
<dbReference type="EMBL" id="GG663742">
    <property type="protein sequence ID" value="EEH55554.1"/>
    <property type="molecule type" value="Genomic_DNA"/>
</dbReference>
<dbReference type="PANTHER" id="PTHR45286:SF1">
    <property type="entry name" value="CHAPERONE DNAJ-DOMAIN SUPERFAMILY PROTEIN"/>
    <property type="match status" value="1"/>
</dbReference>
<dbReference type="InterPro" id="IPR036869">
    <property type="entry name" value="J_dom_sf"/>
</dbReference>